<dbReference type="SUPFAM" id="SSF51735">
    <property type="entry name" value="NAD(P)-binding Rossmann-fold domains"/>
    <property type="match status" value="1"/>
</dbReference>
<protein>
    <submittedName>
        <fullName evidence="3">NAD-dependent epimerase/dehydratase family protein</fullName>
    </submittedName>
</protein>
<dbReference type="Pfam" id="PF01370">
    <property type="entry name" value="Epimerase"/>
    <property type="match status" value="1"/>
</dbReference>
<proteinExistence type="predicted"/>
<evidence type="ECO:0000256" key="1">
    <source>
        <dbReference type="ARBA" id="ARBA00004370"/>
    </source>
</evidence>
<feature type="domain" description="NAD-dependent epimerase/dehydratase" evidence="2">
    <location>
        <begin position="3"/>
        <end position="108"/>
    </location>
</feature>
<comment type="subcellular location">
    <subcellularLocation>
        <location evidence="1">Membrane</location>
    </subcellularLocation>
</comment>
<accession>A0ABU9DUG5</accession>
<dbReference type="Proteomes" id="UP001469365">
    <property type="component" value="Unassembled WGS sequence"/>
</dbReference>
<dbReference type="PANTHER" id="PTHR14097">
    <property type="entry name" value="OXIDOREDUCTASE HTATIP2"/>
    <property type="match status" value="1"/>
</dbReference>
<dbReference type="PANTHER" id="PTHR14097:SF8">
    <property type="entry name" value="NAD(P)-BINDING DOMAIN-CONTAINING PROTEIN"/>
    <property type="match status" value="1"/>
</dbReference>
<organism evidence="3 4">
    <name type="scientific">Paenibacillus filicis</name>
    <dbReference type="NCBI Taxonomy" id="669464"/>
    <lineage>
        <taxon>Bacteria</taxon>
        <taxon>Bacillati</taxon>
        <taxon>Bacillota</taxon>
        <taxon>Bacilli</taxon>
        <taxon>Bacillales</taxon>
        <taxon>Paenibacillaceae</taxon>
        <taxon>Paenibacillus</taxon>
    </lineage>
</organism>
<dbReference type="InterPro" id="IPR036291">
    <property type="entry name" value="NAD(P)-bd_dom_sf"/>
</dbReference>
<sequence>MKVILTGATGMVGEGVLHECLLDPEVEEVLVISRRISGMSHPKLTELVHDNFFDLSSIAERLKGYDACFYCLGISSVGKSEADYTRITYDMTMHMAELLSRSNPGMVFCYITGSGTDSTEQGRSMWARVKGRTENHLLQLPFRAAYMFRPSYIHPTKGLKNTYSYAWTITWLYPLLKPLFPNQLLTMKELGNAMLQVARTGYEKPILQVPDILRLAHQQDRV</sequence>
<gene>
    <name evidence="3" type="ORF">WMW72_31535</name>
</gene>
<comment type="caution">
    <text evidence="3">The sequence shown here is derived from an EMBL/GenBank/DDBJ whole genome shotgun (WGS) entry which is preliminary data.</text>
</comment>
<reference evidence="3 4" key="1">
    <citation type="submission" date="2024-04" db="EMBL/GenBank/DDBJ databases">
        <title>draft genome sequnece of Paenibacillus filicis.</title>
        <authorList>
            <person name="Kim D.-U."/>
        </authorList>
    </citation>
    <scope>NUCLEOTIDE SEQUENCE [LARGE SCALE GENOMIC DNA]</scope>
    <source>
        <strain evidence="3 4">KACC14197</strain>
    </source>
</reference>
<evidence type="ECO:0000313" key="4">
    <source>
        <dbReference type="Proteomes" id="UP001469365"/>
    </source>
</evidence>
<name>A0ABU9DUG5_9BACL</name>
<dbReference type="InterPro" id="IPR001509">
    <property type="entry name" value="Epimerase_deHydtase"/>
</dbReference>
<evidence type="ECO:0000259" key="2">
    <source>
        <dbReference type="Pfam" id="PF01370"/>
    </source>
</evidence>
<dbReference type="RefSeq" id="WP_341419570.1">
    <property type="nucleotide sequence ID" value="NZ_JBBPCC010000030.1"/>
</dbReference>
<evidence type="ECO:0000313" key="3">
    <source>
        <dbReference type="EMBL" id="MEK8132437.1"/>
    </source>
</evidence>
<keyword evidence="4" id="KW-1185">Reference proteome</keyword>
<dbReference type="EMBL" id="JBBPCC010000030">
    <property type="protein sequence ID" value="MEK8132437.1"/>
    <property type="molecule type" value="Genomic_DNA"/>
</dbReference>
<dbReference type="Gene3D" id="3.40.50.720">
    <property type="entry name" value="NAD(P)-binding Rossmann-like Domain"/>
    <property type="match status" value="1"/>
</dbReference>